<reference evidence="2" key="1">
    <citation type="submission" date="2018-05" db="EMBL/GenBank/DDBJ databases">
        <authorList>
            <person name="Lanie J.A."/>
            <person name="Ng W.-L."/>
            <person name="Kazmierczak K.M."/>
            <person name="Andrzejewski T.M."/>
            <person name="Davidsen T.M."/>
            <person name="Wayne K.J."/>
            <person name="Tettelin H."/>
            <person name="Glass J.I."/>
            <person name="Rusch D."/>
            <person name="Podicherti R."/>
            <person name="Tsui H.-C.T."/>
            <person name="Winkler M.E."/>
        </authorList>
    </citation>
    <scope>NUCLEOTIDE SEQUENCE</scope>
</reference>
<accession>A0A382E3R1</accession>
<feature type="domain" description="F5/8 type C" evidence="1">
    <location>
        <begin position="333"/>
        <end position="453"/>
    </location>
</feature>
<sequence length="453" mass="50362">MRIWLALVLLIPLTARAGHWSLEPVRRPAVPALGQAQKPANAIDSFVLKRLAGAGLAPSLLAGRPVLIRRLHLVMLGMHPSPGEVAAFVNDPRPDAWERLVDRVLEDPRLGERWAQHWLDVIRYGETHGFETNRERPNAWPFRDWVVDAFNRDLPYDRFVRGQLAGDALGSGVGTGFLVAGPYDLVKSQDINLTLMQRQNELDGIINTTGTTFLGLTLGCARCHDHKFDPVTVRDYYSLQAIFAGVNHEERIVEQPSDPVLAREQAKLSGRIDSARKELARFGAQVPRFKPPVNARGNEEVFEPVQARFVRFNIARTNQSEPCVDELEIFALADNENIALASAGARATASGVYLDGGNPIHQLALVNDGRYGNSRSWIANSSTNAWVQIELAKPATIGRIKWARDREGRYNDRLAVEYTFEVATEPGQWRTVASSADRPPTGDGTQTKLEYLL</sequence>
<gene>
    <name evidence="2" type="ORF">METZ01_LOCUS197465</name>
</gene>
<evidence type="ECO:0000259" key="1">
    <source>
        <dbReference type="PROSITE" id="PS50022"/>
    </source>
</evidence>
<dbReference type="InterPro" id="IPR000421">
    <property type="entry name" value="FA58C"/>
</dbReference>
<protein>
    <recommendedName>
        <fullName evidence="1">F5/8 type C domain-containing protein</fullName>
    </recommendedName>
</protein>
<name>A0A382E3R1_9ZZZZ</name>
<dbReference type="InterPro" id="IPR011444">
    <property type="entry name" value="DUF1549"/>
</dbReference>
<dbReference type="PROSITE" id="PS50022">
    <property type="entry name" value="FA58C_3"/>
    <property type="match status" value="1"/>
</dbReference>
<dbReference type="AlphaFoldDB" id="A0A382E3R1"/>
<dbReference type="EMBL" id="UINC01042246">
    <property type="protein sequence ID" value="SVB44611.1"/>
    <property type="molecule type" value="Genomic_DNA"/>
</dbReference>
<feature type="non-terminal residue" evidence="2">
    <location>
        <position position="453"/>
    </location>
</feature>
<proteinExistence type="predicted"/>
<dbReference type="InterPro" id="IPR008979">
    <property type="entry name" value="Galactose-bd-like_sf"/>
</dbReference>
<dbReference type="PANTHER" id="PTHR35889:SF3">
    <property type="entry name" value="F-BOX DOMAIN-CONTAINING PROTEIN"/>
    <property type="match status" value="1"/>
</dbReference>
<organism evidence="2">
    <name type="scientific">marine metagenome</name>
    <dbReference type="NCBI Taxonomy" id="408172"/>
    <lineage>
        <taxon>unclassified sequences</taxon>
        <taxon>metagenomes</taxon>
        <taxon>ecological metagenomes</taxon>
    </lineage>
</organism>
<dbReference type="Pfam" id="PF07583">
    <property type="entry name" value="PSCyt2"/>
    <property type="match status" value="1"/>
</dbReference>
<evidence type="ECO:0000313" key="2">
    <source>
        <dbReference type="EMBL" id="SVB44611.1"/>
    </source>
</evidence>
<dbReference type="Gene3D" id="2.60.120.260">
    <property type="entry name" value="Galactose-binding domain-like"/>
    <property type="match status" value="1"/>
</dbReference>
<dbReference type="SUPFAM" id="SSF49785">
    <property type="entry name" value="Galactose-binding domain-like"/>
    <property type="match status" value="1"/>
</dbReference>
<dbReference type="PANTHER" id="PTHR35889">
    <property type="entry name" value="CYCLOINULO-OLIGOSACCHARIDE FRUCTANOTRANSFERASE-RELATED"/>
    <property type="match status" value="1"/>
</dbReference>